<dbReference type="Gene3D" id="2.120.10.30">
    <property type="entry name" value="TolB, C-terminal domain"/>
    <property type="match status" value="1"/>
</dbReference>
<sequence length="374" mass="41889">MSNLNTPRKSTMDVGIEKAQVDEFPYEIEVVANNLNIPWALAVDNRNDIYFTERTGNIWLIEEGELYNKPLYTFDYPFQSTSEGGLMGIALDEDFENNGYLYVMYTYRDQGRLNNAIARLVRTNHELIFNQVLLDKIPGGRTHNGGRIKIGPDGKLYITTGDAEVPELAQDLTSMAGKILRINVDGSIPLDNPFSNSPVYSYGFRNPQGLAWDTNGILYASEHGTNANDEINVIVPGGNYGWPNVQGDKTQDAISIQMPLLQSGEITWAPSGMDFANQGPWKGKLMVANLRGEQLLVITIFETEEGNKEASAEGWLYREYGRLRDVVRGNDGSVYIATNNRDGRGNPRFMDDKILRLVLTEKFSASLSKGKYFQ</sequence>
<evidence type="ECO:0000313" key="2">
    <source>
        <dbReference type="EMBL" id="RDY32702.1"/>
    </source>
</evidence>
<dbReference type="AlphaFoldDB" id="A0A371JIY6"/>
<dbReference type="SUPFAM" id="SSF50952">
    <property type="entry name" value="Soluble quinoprotein glucose dehydrogenase"/>
    <property type="match status" value="1"/>
</dbReference>
<evidence type="ECO:0000313" key="3">
    <source>
        <dbReference type="Proteomes" id="UP000216411"/>
    </source>
</evidence>
<proteinExistence type="predicted"/>
<dbReference type="EMBL" id="NOKA02000003">
    <property type="protein sequence ID" value="RDY32702.1"/>
    <property type="molecule type" value="Genomic_DNA"/>
</dbReference>
<dbReference type="Proteomes" id="UP000216411">
    <property type="component" value="Unassembled WGS sequence"/>
</dbReference>
<dbReference type="InterPro" id="IPR011041">
    <property type="entry name" value="Quinoprot_gluc/sorb_DH_b-prop"/>
</dbReference>
<keyword evidence="3" id="KW-1185">Reference proteome</keyword>
<name>A0A371JIY6_9FIRM</name>
<dbReference type="InterPro" id="IPR011042">
    <property type="entry name" value="6-blade_b-propeller_TolB-like"/>
</dbReference>
<dbReference type="PANTHER" id="PTHR19328">
    <property type="entry name" value="HEDGEHOG-INTERACTING PROTEIN"/>
    <property type="match status" value="1"/>
</dbReference>
<protein>
    <submittedName>
        <fullName evidence="2">PQQ-dependent sugar dehydrogenase</fullName>
    </submittedName>
</protein>
<gene>
    <name evidence="2" type="ORF">CG710_003875</name>
</gene>
<evidence type="ECO:0000259" key="1">
    <source>
        <dbReference type="Pfam" id="PF07995"/>
    </source>
</evidence>
<reference evidence="2 3" key="1">
    <citation type="journal article" date="2017" name="Genome Announc.">
        <title>Draft Genome Sequence of a Sporulating and Motile Strain of Lachnotalea glycerini Isolated from Water in Quebec City, Canada.</title>
        <authorList>
            <person name="Maheux A.F."/>
            <person name="Boudreau D.K."/>
            <person name="Berube E."/>
            <person name="Boissinot M."/>
            <person name="Raymond F."/>
            <person name="Brodeur S."/>
            <person name="Corbeil J."/>
            <person name="Isabel S."/>
            <person name="Omar R.F."/>
            <person name="Bergeron M.G."/>
        </authorList>
    </citation>
    <scope>NUCLEOTIDE SEQUENCE [LARGE SCALE GENOMIC DNA]</scope>
    <source>
        <strain evidence="2 3">CCRI-19302</strain>
    </source>
</reference>
<dbReference type="InterPro" id="IPR012938">
    <property type="entry name" value="Glc/Sorbosone_DH"/>
</dbReference>
<feature type="domain" description="Glucose/Sorbosone dehydrogenase" evidence="1">
    <location>
        <begin position="35"/>
        <end position="344"/>
    </location>
</feature>
<dbReference type="PANTHER" id="PTHR19328:SF13">
    <property type="entry name" value="HIPL1 PROTEIN"/>
    <property type="match status" value="1"/>
</dbReference>
<dbReference type="OrthoDB" id="9770043at2"/>
<comment type="caution">
    <text evidence="2">The sequence shown here is derived from an EMBL/GenBank/DDBJ whole genome shotgun (WGS) entry which is preliminary data.</text>
</comment>
<accession>A0A371JIY6</accession>
<organism evidence="2 3">
    <name type="scientific">Lachnotalea glycerini</name>
    <dbReference type="NCBI Taxonomy" id="1763509"/>
    <lineage>
        <taxon>Bacteria</taxon>
        <taxon>Bacillati</taxon>
        <taxon>Bacillota</taxon>
        <taxon>Clostridia</taxon>
        <taxon>Lachnospirales</taxon>
        <taxon>Lachnospiraceae</taxon>
        <taxon>Lachnotalea</taxon>
    </lineage>
</organism>
<dbReference type="Pfam" id="PF07995">
    <property type="entry name" value="GSDH"/>
    <property type="match status" value="1"/>
</dbReference>